<keyword evidence="2" id="KW-1185">Reference proteome</keyword>
<dbReference type="GO" id="GO:0004497">
    <property type="term" value="F:monooxygenase activity"/>
    <property type="evidence" value="ECO:0007669"/>
    <property type="project" value="InterPro"/>
</dbReference>
<comment type="caution">
    <text evidence="1">The sequence shown here is derived from an EMBL/GenBank/DDBJ whole genome shotgun (WGS) entry which is preliminary data.</text>
</comment>
<protein>
    <recommendedName>
        <fullName evidence="3">Cytochrome P450</fullName>
    </recommendedName>
</protein>
<proteinExistence type="predicted"/>
<name>A0AAD6ZSJ3_9AGAR</name>
<dbReference type="EMBL" id="JARIHO010000030">
    <property type="protein sequence ID" value="KAJ7336892.1"/>
    <property type="molecule type" value="Genomic_DNA"/>
</dbReference>
<dbReference type="Proteomes" id="UP001218218">
    <property type="component" value="Unassembled WGS sequence"/>
</dbReference>
<evidence type="ECO:0008006" key="3">
    <source>
        <dbReference type="Google" id="ProtNLM"/>
    </source>
</evidence>
<dbReference type="GO" id="GO:0020037">
    <property type="term" value="F:heme binding"/>
    <property type="evidence" value="ECO:0007669"/>
    <property type="project" value="InterPro"/>
</dbReference>
<dbReference type="Gene3D" id="1.10.630.10">
    <property type="entry name" value="Cytochrome P450"/>
    <property type="match status" value="1"/>
</dbReference>
<dbReference type="Pfam" id="PF00067">
    <property type="entry name" value="p450"/>
    <property type="match status" value="1"/>
</dbReference>
<evidence type="ECO:0000313" key="1">
    <source>
        <dbReference type="EMBL" id="KAJ7336892.1"/>
    </source>
</evidence>
<dbReference type="GO" id="GO:0005506">
    <property type="term" value="F:iron ion binding"/>
    <property type="evidence" value="ECO:0007669"/>
    <property type="project" value="InterPro"/>
</dbReference>
<dbReference type="GO" id="GO:0016705">
    <property type="term" value="F:oxidoreductase activity, acting on paired donors, with incorporation or reduction of molecular oxygen"/>
    <property type="evidence" value="ECO:0007669"/>
    <property type="project" value="InterPro"/>
</dbReference>
<dbReference type="AlphaFoldDB" id="A0AAD6ZSJ3"/>
<dbReference type="InterPro" id="IPR001128">
    <property type="entry name" value="Cyt_P450"/>
</dbReference>
<accession>A0AAD6ZSJ3</accession>
<dbReference type="InterPro" id="IPR036396">
    <property type="entry name" value="Cyt_P450_sf"/>
</dbReference>
<reference evidence="1" key="1">
    <citation type="submission" date="2023-03" db="EMBL/GenBank/DDBJ databases">
        <title>Massive genome expansion in bonnet fungi (Mycena s.s.) driven by repeated elements and novel gene families across ecological guilds.</title>
        <authorList>
            <consortium name="Lawrence Berkeley National Laboratory"/>
            <person name="Harder C.B."/>
            <person name="Miyauchi S."/>
            <person name="Viragh M."/>
            <person name="Kuo A."/>
            <person name="Thoen E."/>
            <person name="Andreopoulos B."/>
            <person name="Lu D."/>
            <person name="Skrede I."/>
            <person name="Drula E."/>
            <person name="Henrissat B."/>
            <person name="Morin E."/>
            <person name="Kohler A."/>
            <person name="Barry K."/>
            <person name="LaButti K."/>
            <person name="Morin E."/>
            <person name="Salamov A."/>
            <person name="Lipzen A."/>
            <person name="Mereny Z."/>
            <person name="Hegedus B."/>
            <person name="Baldrian P."/>
            <person name="Stursova M."/>
            <person name="Weitz H."/>
            <person name="Taylor A."/>
            <person name="Grigoriev I.V."/>
            <person name="Nagy L.G."/>
            <person name="Martin F."/>
            <person name="Kauserud H."/>
        </authorList>
    </citation>
    <scope>NUCLEOTIDE SEQUENCE</scope>
    <source>
        <strain evidence="1">CBHHK002</strain>
    </source>
</reference>
<evidence type="ECO:0000313" key="2">
    <source>
        <dbReference type="Proteomes" id="UP001218218"/>
    </source>
</evidence>
<organism evidence="1 2">
    <name type="scientific">Mycena albidolilacea</name>
    <dbReference type="NCBI Taxonomy" id="1033008"/>
    <lineage>
        <taxon>Eukaryota</taxon>
        <taxon>Fungi</taxon>
        <taxon>Dikarya</taxon>
        <taxon>Basidiomycota</taxon>
        <taxon>Agaricomycotina</taxon>
        <taxon>Agaricomycetes</taxon>
        <taxon>Agaricomycetidae</taxon>
        <taxon>Agaricales</taxon>
        <taxon>Marasmiineae</taxon>
        <taxon>Mycenaceae</taxon>
        <taxon>Mycena</taxon>
    </lineage>
</organism>
<dbReference type="SUPFAM" id="SSF48264">
    <property type="entry name" value="Cytochrome P450"/>
    <property type="match status" value="1"/>
</dbReference>
<gene>
    <name evidence="1" type="ORF">DFH08DRAFT_281733</name>
</gene>
<sequence length="141" mass="15916">MASRLSNPDAVEGNAGYRAAEQTYHSQGHVCNPRLLPHAYQRHQTRVRRRQSLPAVAAGRPPRHDRCERIERVPAVRLGRTACPGRFFATYEIKLFIALLVARYEMSLPQGMKVDHPGFTFQAPPAGAVRFTRQAERDVLV</sequence>